<protein>
    <submittedName>
        <fullName evidence="2">T9SS type A sorting domain-containing protein</fullName>
    </submittedName>
</protein>
<dbReference type="Gene3D" id="2.60.40.4070">
    <property type="match status" value="1"/>
</dbReference>
<sequence length="1033" mass="110119">MKKLITAFLVLIFVGIGFSQVSTLWEKSAATSSLPSWFSASGSTERGLGYGLVSGNHRLYVVSRNGGSFIYIYNALTGDSVGTLSTAGMSGGTFALNDIGVSNDGLIFVCNLTANASTSPFKVYKYTTELDSPVVAIEYTATAAARIGDKFTVTGSASDNSLTIWAASANTMELYKFTTTDNGVTFTPTVLPLTGLTGSGFGTASVGPYEDGKFYWNANGWNPKKYNADGTVVGTIPGTVVATGSNAIRYISNIIGDEYVATFAFGAGNENARIVKVPGGDPSLATLVGTTSVLGTNGNVNGTGDVEVRKVSKYIYQVFVLSTNNGFGAYQVDLTPTLSGDYYIGAPGTGPGGSNPNFATLGEAFDVIYDATIAGNCNFFITSDITEPNIGSGIGLAKDPGSFILTFKPYTGVQPVITLNYPADANSGPSGALIIGIPTRGNISWDSMKTTRNIIIDGSNTVGGTTRDLTIQTALTANRNSMPMVIVGDVANITIKNTKIYYRPQTVSTAGNLFIGAVMVRSRNYLGQDWVPHDIIFENNHLSGNFDGVAQNAQGYGVYQTGTPLPLNYPYNIILNGNLIEGKRRGVALYRAGSHTISNNEIKLNQNIVANTTNEAIYAVDVDTGSVVNIYNNKISQISSITNAANNGNTAISIESFGTYNVYNNFIYGFELTATNPTAYLYGIKNSSANATLNCYFNSIHMNNISASGTITYNGLLISNGTNDVRNNIVVSNEQDFVSYCINRPGTSGTLVSDYNDFYAASSTNGFVGFWNTAATQSLNDWRTASGQDANSLSADPLFVSGTDLHLSSLATPVLGKGIAISGITTDFDGETRDSIPEIGADEFPGIIPVELVSFAANVADGKVKLSWATASERNNSGFEIQRSTNSDFKTIGFVEGKGTTTERNSYSFVDDNPGFGVVKYRLKQIDFNGTYSYSNIIEVDVSSPVEFNLAQNYPNPFNPTTTIRYTIAKAANVSLVVYNVLGEEILTLVNNQFTEPGVYNVVFDATNLASGTYIYRLTADDFVMTKKMILTK</sequence>
<dbReference type="Pfam" id="PF18962">
    <property type="entry name" value="Por_Secre_tail"/>
    <property type="match status" value="1"/>
</dbReference>
<dbReference type="AlphaFoldDB" id="A0A832D0C6"/>
<organism evidence="2">
    <name type="scientific">Ignavibacterium album</name>
    <dbReference type="NCBI Taxonomy" id="591197"/>
    <lineage>
        <taxon>Bacteria</taxon>
        <taxon>Pseudomonadati</taxon>
        <taxon>Ignavibacteriota</taxon>
        <taxon>Ignavibacteria</taxon>
        <taxon>Ignavibacteriales</taxon>
        <taxon>Ignavibacteriaceae</taxon>
        <taxon>Ignavibacterium</taxon>
    </lineage>
</organism>
<evidence type="ECO:0000313" key="2">
    <source>
        <dbReference type="EMBL" id="HGT47268.1"/>
    </source>
</evidence>
<gene>
    <name evidence="2" type="ORF">ENS56_04495</name>
</gene>
<accession>A0A832D0C6</accession>
<dbReference type="NCBIfam" id="TIGR04183">
    <property type="entry name" value="Por_Secre_tail"/>
    <property type="match status" value="1"/>
</dbReference>
<dbReference type="EMBL" id="DSVI01000005">
    <property type="protein sequence ID" value="HGT47268.1"/>
    <property type="molecule type" value="Genomic_DNA"/>
</dbReference>
<dbReference type="InterPro" id="IPR013783">
    <property type="entry name" value="Ig-like_fold"/>
</dbReference>
<name>A0A832D0C6_9BACT</name>
<reference evidence="2" key="1">
    <citation type="journal article" date="2020" name="mSystems">
        <title>Genome- and Community-Level Interaction Insights into Carbon Utilization and Element Cycling Functions of Hydrothermarchaeota in Hydrothermal Sediment.</title>
        <authorList>
            <person name="Zhou Z."/>
            <person name="Liu Y."/>
            <person name="Xu W."/>
            <person name="Pan J."/>
            <person name="Luo Z.H."/>
            <person name="Li M."/>
        </authorList>
    </citation>
    <scope>NUCLEOTIDE SEQUENCE [LARGE SCALE GENOMIC DNA]</scope>
    <source>
        <strain evidence="2">SpSt-500</strain>
    </source>
</reference>
<evidence type="ECO:0000259" key="1">
    <source>
        <dbReference type="Pfam" id="PF18962"/>
    </source>
</evidence>
<dbReference type="Gene3D" id="2.60.40.10">
    <property type="entry name" value="Immunoglobulins"/>
    <property type="match status" value="1"/>
</dbReference>
<comment type="caution">
    <text evidence="2">The sequence shown here is derived from an EMBL/GenBank/DDBJ whole genome shotgun (WGS) entry which is preliminary data.</text>
</comment>
<feature type="domain" description="Secretion system C-terminal sorting" evidence="1">
    <location>
        <begin position="954"/>
        <end position="1030"/>
    </location>
</feature>
<dbReference type="SUPFAM" id="SSF63829">
    <property type="entry name" value="Calcium-dependent phosphotriesterase"/>
    <property type="match status" value="1"/>
</dbReference>
<dbReference type="InterPro" id="IPR026444">
    <property type="entry name" value="Secre_tail"/>
</dbReference>
<proteinExistence type="predicted"/>